<evidence type="ECO:0000256" key="1">
    <source>
        <dbReference type="SAM" id="Phobius"/>
    </source>
</evidence>
<dbReference type="Pfam" id="PF09835">
    <property type="entry name" value="DUF2062"/>
    <property type="match status" value="1"/>
</dbReference>
<evidence type="ECO:0000259" key="2">
    <source>
        <dbReference type="Pfam" id="PF09835"/>
    </source>
</evidence>
<keyword evidence="4" id="KW-1185">Reference proteome</keyword>
<dbReference type="InterPro" id="IPR018639">
    <property type="entry name" value="DUF2062"/>
</dbReference>
<feature type="transmembrane region" description="Helical" evidence="1">
    <location>
        <begin position="43"/>
        <end position="63"/>
    </location>
</feature>
<evidence type="ECO:0000313" key="3">
    <source>
        <dbReference type="EMBL" id="QMU28005.1"/>
    </source>
</evidence>
<name>A0A7L7L668_9BACT</name>
<dbReference type="EMBL" id="CP055153">
    <property type="protein sequence ID" value="QMU28005.1"/>
    <property type="molecule type" value="Genomic_DNA"/>
</dbReference>
<keyword evidence="1" id="KW-0812">Transmembrane</keyword>
<dbReference type="PANTHER" id="PTHR35102">
    <property type="entry name" value="E3 UBIQUITIN-PROTEIN LIGASE"/>
    <property type="match status" value="1"/>
</dbReference>
<sequence length="142" mass="15819">MGITPQKLAITGALGVVIGLMPLFGITSFVCTILALRFKLNLPALLLICYLISPLHLILYIPFIEVGLKVFPLTTFKLSLSQITDLFQRDWLVALKTIWLANLAGVLLWLVLAGPLTFFCYVLLLPVVRKLLQRMPASKEQP</sequence>
<dbReference type="KEGG" id="add:HUW48_08080"/>
<dbReference type="AlphaFoldDB" id="A0A7L7L668"/>
<dbReference type="Proteomes" id="UP000514509">
    <property type="component" value="Chromosome"/>
</dbReference>
<feature type="domain" description="DUF2062" evidence="2">
    <location>
        <begin position="3"/>
        <end position="132"/>
    </location>
</feature>
<keyword evidence="1" id="KW-0472">Membrane</keyword>
<protein>
    <submittedName>
        <fullName evidence="3">DUF2062 domain-containing protein</fullName>
    </submittedName>
</protein>
<evidence type="ECO:0000313" key="4">
    <source>
        <dbReference type="Proteomes" id="UP000514509"/>
    </source>
</evidence>
<keyword evidence="1" id="KW-1133">Transmembrane helix</keyword>
<reference evidence="3 4" key="2">
    <citation type="submission" date="2020-08" db="EMBL/GenBank/DDBJ databases">
        <title>Adhaeribacter dokdonensis sp. nov., isolated from the rhizosphere of Elymus tsukushiensis, a plant native to the Dokdo Islands, Republic of Korea.</title>
        <authorList>
            <person name="Ghim S.Y."/>
        </authorList>
    </citation>
    <scope>NUCLEOTIDE SEQUENCE [LARGE SCALE GENOMIC DNA]</scope>
    <source>
        <strain evidence="3 4">KUDC8001</strain>
    </source>
</reference>
<feature type="transmembrane region" description="Helical" evidence="1">
    <location>
        <begin position="12"/>
        <end position="36"/>
    </location>
</feature>
<reference evidence="3 4" key="1">
    <citation type="submission" date="2020-06" db="EMBL/GenBank/DDBJ databases">
        <authorList>
            <person name="Hwang Y.J."/>
        </authorList>
    </citation>
    <scope>NUCLEOTIDE SEQUENCE [LARGE SCALE GENOMIC DNA]</scope>
    <source>
        <strain evidence="3 4">KUDC8001</strain>
    </source>
</reference>
<organism evidence="3 4">
    <name type="scientific">Adhaeribacter radiodurans</name>
    <dbReference type="NCBI Taxonomy" id="2745197"/>
    <lineage>
        <taxon>Bacteria</taxon>
        <taxon>Pseudomonadati</taxon>
        <taxon>Bacteroidota</taxon>
        <taxon>Cytophagia</taxon>
        <taxon>Cytophagales</taxon>
        <taxon>Hymenobacteraceae</taxon>
        <taxon>Adhaeribacter</taxon>
    </lineage>
</organism>
<feature type="transmembrane region" description="Helical" evidence="1">
    <location>
        <begin position="98"/>
        <end position="125"/>
    </location>
</feature>
<dbReference type="PANTHER" id="PTHR35102:SF1">
    <property type="entry name" value="E3 UBIQUITIN-PROTEIN LIGASE"/>
    <property type="match status" value="1"/>
</dbReference>
<gene>
    <name evidence="3" type="ORF">HUW48_08080</name>
</gene>
<accession>A0A7L7L668</accession>
<proteinExistence type="predicted"/>